<dbReference type="EMBL" id="JARQZJ010000015">
    <property type="protein sequence ID" value="KAK9873062.1"/>
    <property type="molecule type" value="Genomic_DNA"/>
</dbReference>
<evidence type="ECO:0000256" key="5">
    <source>
        <dbReference type="ARBA" id="ARBA00023136"/>
    </source>
</evidence>
<accession>A0AAW1TY73</accession>
<dbReference type="PRINTS" id="PR00259">
    <property type="entry name" value="TMFOUR"/>
</dbReference>
<comment type="similarity">
    <text evidence="2 7">Belongs to the tetraspanin (TM4SF) family.</text>
</comment>
<evidence type="ECO:0000313" key="8">
    <source>
        <dbReference type="EMBL" id="KAK9873062.1"/>
    </source>
</evidence>
<keyword evidence="9" id="KW-1185">Reference proteome</keyword>
<keyword evidence="5 7" id="KW-0472">Membrane</keyword>
<sequence length="237" mass="26450">MAILGRSVSRCSNAIKYILFTVNFILCIGGLLAFSCAIWIIVSESFANELLGTNLYGGTSWIMLITGLFVAVLSGVGCLGSIKEIRFLLFMYMLCLSFVFTTMFIGGVIAYVFREKAQQTIRNGMISSLRAYGNYHPITTAWDETQQKLKCCGIDSYRDWRGYVPDSCCKPTYQGRLQKCSNIEQLNDHVAYMRGCFNTTKDYVSVNAMIIGTVCTVVAFIMVIGIILSFSLFRMLG</sequence>
<dbReference type="PANTHER" id="PTHR19282:SF527">
    <property type="entry name" value="TETRASPANIN"/>
    <property type="match status" value="1"/>
</dbReference>
<dbReference type="Proteomes" id="UP001431783">
    <property type="component" value="Unassembled WGS sequence"/>
</dbReference>
<evidence type="ECO:0000256" key="2">
    <source>
        <dbReference type="ARBA" id="ARBA00006840"/>
    </source>
</evidence>
<reference evidence="8 9" key="1">
    <citation type="submission" date="2023-03" db="EMBL/GenBank/DDBJ databases">
        <title>Genome insight into feeding habits of ladybird beetles.</title>
        <authorList>
            <person name="Li H.-S."/>
            <person name="Huang Y.-H."/>
            <person name="Pang H."/>
        </authorList>
    </citation>
    <scope>NUCLEOTIDE SEQUENCE [LARGE SCALE GENOMIC DNA]</scope>
    <source>
        <strain evidence="8">SYSU_2023b</strain>
        <tissue evidence="8">Whole body</tissue>
    </source>
</reference>
<evidence type="ECO:0000256" key="7">
    <source>
        <dbReference type="RuleBase" id="RU361218"/>
    </source>
</evidence>
<proteinExistence type="inferred from homology"/>
<dbReference type="InterPro" id="IPR008952">
    <property type="entry name" value="Tetraspanin_EC2_sf"/>
</dbReference>
<feature type="transmembrane region" description="Helical" evidence="7">
    <location>
        <begin position="208"/>
        <end position="233"/>
    </location>
</feature>
<dbReference type="Pfam" id="PF00335">
    <property type="entry name" value="Tetraspanin"/>
    <property type="match status" value="1"/>
</dbReference>
<evidence type="ECO:0000256" key="4">
    <source>
        <dbReference type="ARBA" id="ARBA00022989"/>
    </source>
</evidence>
<evidence type="ECO:0000256" key="3">
    <source>
        <dbReference type="ARBA" id="ARBA00022692"/>
    </source>
</evidence>
<dbReference type="InterPro" id="IPR018499">
    <property type="entry name" value="Tetraspanin/Peripherin"/>
</dbReference>
<dbReference type="AlphaFoldDB" id="A0AAW1TY73"/>
<dbReference type="SUPFAM" id="SSF48652">
    <property type="entry name" value="Tetraspanin"/>
    <property type="match status" value="1"/>
</dbReference>
<dbReference type="PIRSF" id="PIRSF002419">
    <property type="entry name" value="Tetraspanin"/>
    <property type="match status" value="1"/>
</dbReference>
<evidence type="ECO:0000256" key="1">
    <source>
        <dbReference type="ARBA" id="ARBA00004141"/>
    </source>
</evidence>
<dbReference type="Gene3D" id="1.10.1450.10">
    <property type="entry name" value="Tetraspanin"/>
    <property type="match status" value="1"/>
</dbReference>
<keyword evidence="6" id="KW-1015">Disulfide bond</keyword>
<feature type="transmembrane region" description="Helical" evidence="7">
    <location>
        <begin position="61"/>
        <end position="82"/>
    </location>
</feature>
<dbReference type="PANTHER" id="PTHR19282">
    <property type="entry name" value="TETRASPANIN"/>
    <property type="match status" value="1"/>
</dbReference>
<feature type="disulfide bond" evidence="6">
    <location>
        <begin position="152"/>
        <end position="169"/>
    </location>
</feature>
<comment type="subcellular location">
    <subcellularLocation>
        <location evidence="1 7">Membrane</location>
        <topology evidence="1 7">Multi-pass membrane protein</topology>
    </subcellularLocation>
</comment>
<keyword evidence="4 7" id="KW-1133">Transmembrane helix</keyword>
<feature type="transmembrane region" description="Helical" evidence="7">
    <location>
        <begin position="89"/>
        <end position="113"/>
    </location>
</feature>
<name>A0AAW1TY73_9CUCU</name>
<protein>
    <recommendedName>
        <fullName evidence="7">Tetraspanin</fullName>
    </recommendedName>
</protein>
<evidence type="ECO:0000313" key="9">
    <source>
        <dbReference type="Proteomes" id="UP001431783"/>
    </source>
</evidence>
<keyword evidence="3 7" id="KW-0812">Transmembrane</keyword>
<dbReference type="InterPro" id="IPR000301">
    <property type="entry name" value="Tetraspanin_animals"/>
</dbReference>
<dbReference type="GO" id="GO:0005886">
    <property type="term" value="C:plasma membrane"/>
    <property type="evidence" value="ECO:0007669"/>
    <property type="project" value="TreeGrafter"/>
</dbReference>
<feature type="transmembrane region" description="Helical" evidence="7">
    <location>
        <begin position="20"/>
        <end position="41"/>
    </location>
</feature>
<evidence type="ECO:0000256" key="6">
    <source>
        <dbReference type="PIRSR" id="PIRSR002419-1"/>
    </source>
</evidence>
<comment type="caution">
    <text evidence="8">The sequence shown here is derived from an EMBL/GenBank/DDBJ whole genome shotgun (WGS) entry which is preliminary data.</text>
</comment>
<gene>
    <name evidence="8" type="ORF">WA026_020795</name>
</gene>
<organism evidence="8 9">
    <name type="scientific">Henosepilachna vigintioctopunctata</name>
    <dbReference type="NCBI Taxonomy" id="420089"/>
    <lineage>
        <taxon>Eukaryota</taxon>
        <taxon>Metazoa</taxon>
        <taxon>Ecdysozoa</taxon>
        <taxon>Arthropoda</taxon>
        <taxon>Hexapoda</taxon>
        <taxon>Insecta</taxon>
        <taxon>Pterygota</taxon>
        <taxon>Neoptera</taxon>
        <taxon>Endopterygota</taxon>
        <taxon>Coleoptera</taxon>
        <taxon>Polyphaga</taxon>
        <taxon>Cucujiformia</taxon>
        <taxon>Coccinelloidea</taxon>
        <taxon>Coccinellidae</taxon>
        <taxon>Epilachninae</taxon>
        <taxon>Epilachnini</taxon>
        <taxon>Henosepilachna</taxon>
    </lineage>
</organism>